<gene>
    <name evidence="2" type="ORF">MUK42_06584</name>
</gene>
<feature type="region of interest" description="Disordered" evidence="1">
    <location>
        <begin position="1"/>
        <end position="39"/>
    </location>
</feature>
<evidence type="ECO:0000313" key="2">
    <source>
        <dbReference type="EMBL" id="URE40333.1"/>
    </source>
</evidence>
<feature type="compositionally biased region" description="Basic and acidic residues" evidence="1">
    <location>
        <begin position="111"/>
        <end position="126"/>
    </location>
</feature>
<dbReference type="PANTHER" id="PTHR33264:SF69">
    <property type="entry name" value="WRKY DOMAIN-CONTAINING PROTEIN"/>
    <property type="match status" value="1"/>
</dbReference>
<accession>A0A9E7I0F4</accession>
<proteinExistence type="predicted"/>
<feature type="compositionally biased region" description="Low complexity" evidence="1">
    <location>
        <begin position="19"/>
        <end position="35"/>
    </location>
</feature>
<protein>
    <submittedName>
        <fullName evidence="2">Uncharacterized protein</fullName>
    </submittedName>
</protein>
<dbReference type="OrthoDB" id="785639at2759"/>
<feature type="compositionally biased region" description="Low complexity" evidence="1">
    <location>
        <begin position="143"/>
        <end position="157"/>
    </location>
</feature>
<evidence type="ECO:0000256" key="1">
    <source>
        <dbReference type="SAM" id="MobiDB-lite"/>
    </source>
</evidence>
<dbReference type="Proteomes" id="UP001055439">
    <property type="component" value="Chromosome 8"/>
</dbReference>
<reference evidence="2" key="1">
    <citation type="submission" date="2022-05" db="EMBL/GenBank/DDBJ databases">
        <title>The Musa troglodytarum L. genome provides insights into the mechanism of non-climacteric behaviour and enrichment of carotenoids.</title>
        <authorList>
            <person name="Wang J."/>
        </authorList>
    </citation>
    <scope>NUCLEOTIDE SEQUENCE</scope>
    <source>
        <tissue evidence="2">Leaf</tissue>
    </source>
</reference>
<organism evidence="2 3">
    <name type="scientific">Musa troglodytarum</name>
    <name type="common">fe'i banana</name>
    <dbReference type="NCBI Taxonomy" id="320322"/>
    <lineage>
        <taxon>Eukaryota</taxon>
        <taxon>Viridiplantae</taxon>
        <taxon>Streptophyta</taxon>
        <taxon>Embryophyta</taxon>
        <taxon>Tracheophyta</taxon>
        <taxon>Spermatophyta</taxon>
        <taxon>Magnoliopsida</taxon>
        <taxon>Liliopsida</taxon>
        <taxon>Zingiberales</taxon>
        <taxon>Musaceae</taxon>
        <taxon>Musa</taxon>
    </lineage>
</organism>
<sequence>MVRKKQRRGASPLPPPTMPKTGTAAAAKATMAPAPSARRQPVILKQPTQPRARCAELAGGTAADCLAVCCCPPLALVNLLVVASVRLPAGICRRAARARARRKERIRRRKEAALLDHKAGGGEERASSATTAEGDANGEDFRGSASASASASAAGGPSREEVAEMENMWTQFSNMGFWRSPSQREDRR</sequence>
<evidence type="ECO:0000313" key="3">
    <source>
        <dbReference type="Proteomes" id="UP001055439"/>
    </source>
</evidence>
<keyword evidence="3" id="KW-1185">Reference proteome</keyword>
<name>A0A9E7I0F4_9LILI</name>
<dbReference type="AlphaFoldDB" id="A0A9E7I0F4"/>
<feature type="region of interest" description="Disordered" evidence="1">
    <location>
        <begin position="103"/>
        <end position="166"/>
    </location>
</feature>
<dbReference type="PANTHER" id="PTHR33264">
    <property type="entry name" value="EXPRESSED PROTEIN"/>
    <property type="match status" value="1"/>
</dbReference>
<dbReference type="EMBL" id="CP097510">
    <property type="protein sequence ID" value="URE40333.1"/>
    <property type="molecule type" value="Genomic_DNA"/>
</dbReference>